<sequence length="291" mass="33055">MKSRHLVTLFGFVTLLLMVTNVSSEITKETLIDFDAKWLNGALRRVYHQQHLPNLPASLPDPDINAYLWLEHKQSRVIRHAMGETSALPRNSLKALMNSIANGDIIIEGDIRLTTEGDLICFHGDETKSVSTTEYLALKKSLGETPCFFLDVVQTLRSHPNVYFIVDAKDNFVETYSKIEKIAEDVLNQIIPQIYDFEQIIWVRNHKFSGAVFTSYKSALTNEQIFHYANVAKIQAVTLTKERTRKLETLPQTPFVFTHTIDAASEAEIFFKLGIKGVYSNSLPAFFSPQK</sequence>
<evidence type="ECO:0000313" key="1">
    <source>
        <dbReference type="EMBL" id="MBN8197313.1"/>
    </source>
</evidence>
<dbReference type="EMBL" id="JAEKJW010000002">
    <property type="protein sequence ID" value="MBN8197313.1"/>
    <property type="molecule type" value="Genomic_DNA"/>
</dbReference>
<reference evidence="1" key="1">
    <citation type="submission" date="2020-12" db="EMBL/GenBank/DDBJ databases">
        <title>Oil enriched cultivation method for isolating marine PHA-producing bacteria.</title>
        <authorList>
            <person name="Zheng W."/>
            <person name="Yu S."/>
            <person name="Huang Y."/>
        </authorList>
    </citation>
    <scope>NUCLEOTIDE SEQUENCE</scope>
    <source>
        <strain evidence="1">SY-2-3</strain>
    </source>
</reference>
<dbReference type="InterPro" id="IPR017946">
    <property type="entry name" value="PLC-like_Pdiesterase_TIM-brl"/>
</dbReference>
<dbReference type="GO" id="GO:0006629">
    <property type="term" value="P:lipid metabolic process"/>
    <property type="evidence" value="ECO:0007669"/>
    <property type="project" value="InterPro"/>
</dbReference>
<dbReference type="GO" id="GO:0008081">
    <property type="term" value="F:phosphoric diester hydrolase activity"/>
    <property type="evidence" value="ECO:0007669"/>
    <property type="project" value="InterPro"/>
</dbReference>
<dbReference type="Gene3D" id="3.20.20.190">
    <property type="entry name" value="Phosphatidylinositol (PI) phosphodiesterase"/>
    <property type="match status" value="1"/>
</dbReference>
<dbReference type="RefSeq" id="WP_206927609.1">
    <property type="nucleotide sequence ID" value="NZ_JAEKJW010000002.1"/>
</dbReference>
<organism evidence="1 2">
    <name type="scientific">Thalassospira povalilytica</name>
    <dbReference type="NCBI Taxonomy" id="732237"/>
    <lineage>
        <taxon>Bacteria</taxon>
        <taxon>Pseudomonadati</taxon>
        <taxon>Pseudomonadota</taxon>
        <taxon>Alphaproteobacteria</taxon>
        <taxon>Rhodospirillales</taxon>
        <taxon>Thalassospiraceae</taxon>
        <taxon>Thalassospira</taxon>
    </lineage>
</organism>
<protein>
    <recommendedName>
        <fullName evidence="3">GP-PDE domain-containing protein</fullName>
    </recommendedName>
</protein>
<proteinExistence type="predicted"/>
<evidence type="ECO:0000313" key="2">
    <source>
        <dbReference type="Proteomes" id="UP000664405"/>
    </source>
</evidence>
<gene>
    <name evidence="1" type="ORF">JF547_12665</name>
</gene>
<evidence type="ECO:0008006" key="3">
    <source>
        <dbReference type="Google" id="ProtNLM"/>
    </source>
</evidence>
<dbReference type="AlphaFoldDB" id="A0A8I1M905"/>
<name>A0A8I1M905_9PROT</name>
<dbReference type="Proteomes" id="UP000664405">
    <property type="component" value="Unassembled WGS sequence"/>
</dbReference>
<comment type="caution">
    <text evidence="1">The sequence shown here is derived from an EMBL/GenBank/DDBJ whole genome shotgun (WGS) entry which is preliminary data.</text>
</comment>
<dbReference type="SUPFAM" id="SSF51695">
    <property type="entry name" value="PLC-like phosphodiesterases"/>
    <property type="match status" value="1"/>
</dbReference>
<accession>A0A8I1M905</accession>